<name>A0A410GFJ3_9BURK</name>
<dbReference type="KEGG" id="pus:CKA81_15220"/>
<dbReference type="AlphaFoldDB" id="A0A410GFJ3"/>
<dbReference type="EMBL" id="CP022987">
    <property type="protein sequence ID" value="QAA95060.1"/>
    <property type="molecule type" value="Genomic_DNA"/>
</dbReference>
<organism evidence="2 3">
    <name type="scientific">Pollutimonas thiosulfatoxidans</name>
    <dbReference type="NCBI Taxonomy" id="2028345"/>
    <lineage>
        <taxon>Bacteria</taxon>
        <taxon>Pseudomonadati</taxon>
        <taxon>Pseudomonadota</taxon>
        <taxon>Betaproteobacteria</taxon>
        <taxon>Burkholderiales</taxon>
        <taxon>Alcaligenaceae</taxon>
        <taxon>Pollutimonas</taxon>
    </lineage>
</organism>
<feature type="transmembrane region" description="Helical" evidence="1">
    <location>
        <begin position="394"/>
        <end position="414"/>
    </location>
</feature>
<feature type="transmembrane region" description="Helical" evidence="1">
    <location>
        <begin position="229"/>
        <end position="246"/>
    </location>
</feature>
<dbReference type="GO" id="GO:0016301">
    <property type="term" value="F:kinase activity"/>
    <property type="evidence" value="ECO:0007669"/>
    <property type="project" value="UniProtKB-KW"/>
</dbReference>
<feature type="transmembrane region" description="Helical" evidence="1">
    <location>
        <begin position="361"/>
        <end position="387"/>
    </location>
</feature>
<feature type="transmembrane region" description="Helical" evidence="1">
    <location>
        <begin position="133"/>
        <end position="156"/>
    </location>
</feature>
<keyword evidence="1" id="KW-0472">Membrane</keyword>
<dbReference type="Proteomes" id="UP000283474">
    <property type="component" value="Chromosome"/>
</dbReference>
<evidence type="ECO:0000256" key="1">
    <source>
        <dbReference type="SAM" id="Phobius"/>
    </source>
</evidence>
<feature type="transmembrane region" description="Helical" evidence="1">
    <location>
        <begin position="62"/>
        <end position="84"/>
    </location>
</feature>
<reference evidence="2 3" key="1">
    <citation type="submission" date="2017-08" db="EMBL/GenBank/DDBJ databases">
        <authorList>
            <person name="Park S.-J."/>
            <person name="Kim H."/>
        </authorList>
    </citation>
    <scope>NUCLEOTIDE SEQUENCE [LARGE SCALE GENOMIC DNA]</scope>
    <source>
        <strain evidence="3">ye3</strain>
    </source>
</reference>
<keyword evidence="3" id="KW-1185">Reference proteome</keyword>
<evidence type="ECO:0000313" key="3">
    <source>
        <dbReference type="Proteomes" id="UP000283474"/>
    </source>
</evidence>
<dbReference type="InterPro" id="IPR031617">
    <property type="entry name" value="PelG"/>
</dbReference>
<feature type="transmembrane region" description="Helical" evidence="1">
    <location>
        <begin position="329"/>
        <end position="349"/>
    </location>
</feature>
<gene>
    <name evidence="2" type="ORF">CKA81_15220</name>
</gene>
<keyword evidence="2" id="KW-0808">Transferase</keyword>
<dbReference type="Pfam" id="PF16933">
    <property type="entry name" value="PelG"/>
    <property type="match status" value="1"/>
</dbReference>
<dbReference type="RefSeq" id="WP_128356049.1">
    <property type="nucleotide sequence ID" value="NZ_CP022987.1"/>
</dbReference>
<evidence type="ECO:0000313" key="2">
    <source>
        <dbReference type="EMBL" id="QAA95060.1"/>
    </source>
</evidence>
<protein>
    <submittedName>
        <fullName evidence="2">Histidine kinase</fullName>
    </submittedName>
</protein>
<feature type="transmembrane region" description="Helical" evidence="1">
    <location>
        <begin position="189"/>
        <end position="209"/>
    </location>
</feature>
<feature type="transmembrane region" description="Helical" evidence="1">
    <location>
        <begin position="104"/>
        <end position="127"/>
    </location>
</feature>
<keyword evidence="1" id="KW-1133">Transmembrane helix</keyword>
<keyword evidence="2" id="KW-0418">Kinase</keyword>
<feature type="transmembrane region" description="Helical" evidence="1">
    <location>
        <begin position="420"/>
        <end position="440"/>
    </location>
</feature>
<accession>A0A410GFJ3</accession>
<feature type="transmembrane region" description="Helical" evidence="1">
    <location>
        <begin position="266"/>
        <end position="290"/>
    </location>
</feature>
<feature type="transmembrane region" description="Helical" evidence="1">
    <location>
        <begin position="163"/>
        <end position="183"/>
    </location>
</feature>
<dbReference type="OrthoDB" id="37830at2"/>
<proteinExistence type="predicted"/>
<feature type="transmembrane region" description="Helical" evidence="1">
    <location>
        <begin position="21"/>
        <end position="50"/>
    </location>
</feature>
<sequence>MSGISLQLRRLLSPGTLGSTVTAYLYAGVISAGPLVLSIVGILLVGLLSLSAVQRPEQLVQFQVSVTYLIAVSLIVTGLVQLAFTRYVSDRVFERQLDQILSSYHAISLLTTAVTGLMGVLISWAYFDGLSLVYRLLMVMAFVILSNTWVATTFLASIKQYGAILLAFFLGYGLTVLGAVWFAQHGLNGLLAGFVAGQAILLMVLNGSIHRRFRSTHYVSWQMLDYRRAYPILIAVGFLFNLGVWLDKFMFWFAPTGANIIGPLRASVIYDIPIFISYLCIIPGIAVFLLRMETDFADHYNDYYGAVRDGGTLDDIRRSRDEMVYSARAALYEILKIQTVVALLVYGFGDRLLEYIGISPLYLPLLRIDVVAASLQIVFLGVLNIFFYLDKRRLVLVLTSLFVVLNGTLTWTTLELGPSAYGYGFVVALLITVVLGLYLLDRHFEALEYDTYMAQGKG</sequence>
<keyword evidence="1" id="KW-0812">Transmembrane</keyword>